<dbReference type="InterPro" id="IPR050600">
    <property type="entry name" value="SETD3_SETD6_MTase"/>
</dbReference>
<dbReference type="Gene3D" id="3.90.1410.10">
    <property type="entry name" value="set domain protein methyltransferase, domain 1"/>
    <property type="match status" value="1"/>
</dbReference>
<reference evidence="1 2" key="1">
    <citation type="journal article" date="2023" name="Elife">
        <title>Identification of key yeast species and microbe-microbe interactions impacting larval growth of Drosophila in the wild.</title>
        <authorList>
            <person name="Mure A."/>
            <person name="Sugiura Y."/>
            <person name="Maeda R."/>
            <person name="Honda K."/>
            <person name="Sakurai N."/>
            <person name="Takahashi Y."/>
            <person name="Watada M."/>
            <person name="Katoh T."/>
            <person name="Gotoh A."/>
            <person name="Gotoh Y."/>
            <person name="Taniguchi I."/>
            <person name="Nakamura K."/>
            <person name="Hayashi T."/>
            <person name="Katayama T."/>
            <person name="Uemura T."/>
            <person name="Hattori Y."/>
        </authorList>
    </citation>
    <scope>NUCLEOTIDE SEQUENCE [LARGE SCALE GENOMIC DNA]</scope>
    <source>
        <strain evidence="1 2">PK-24</strain>
    </source>
</reference>
<keyword evidence="2" id="KW-1185">Reference proteome</keyword>
<sequence>MSLEQLIKSATDEGAIIDSRIKFEYTENSGISAFILSNDNDTLSKEKPLTIDIPNSFIIKPQDAYNDLKINENDLESTVAFKFYIAALKTGIIENSKFQSYIDLLPSIEQIHSPLSLPEKSLYVYENTTLEESYIKEKIHLLEIEFNKGSKLISYIKFNDYLWAHLITTSRAFPYRIINPTSKPHELMLLPIIDLLNHKPNSKVEWLSSDKNNFKISCIDQLSNSDDIDDSKIEIFNNYGPKGNAELLMGYGFTLEENEYDSLQLSLSVNDEIKNGLLNLWNIQLPTISDYTFSINDDEETEKTDAQNGGENNKVIFLINKFHPIPDGLLEVFCYISKNEDDKGMSLKNTMNGLNKLKQSLEIKYSNKLDKVPSFDKDLIDENDYNNAKTFRKGQLKIYNLTKNEIKNKEKQLLKEYRKSFITTKDIFKKDDEFSEFLEILQWNKDVSELNKMEMELILRLWLLKNVNYYNEENVKAEFENFDIKWFLELFKFRKGLDNAGAAVSDDDFMVDLYNQIIPAFQNNVPGLLKGDKWGLNDWLIIDQLVIDNSYEKGKSLEPLLITPTIL</sequence>
<evidence type="ECO:0008006" key="3">
    <source>
        <dbReference type="Google" id="ProtNLM"/>
    </source>
</evidence>
<protein>
    <recommendedName>
        <fullName evidence="3">SET domain-containing protein</fullName>
    </recommendedName>
</protein>
<dbReference type="PANTHER" id="PTHR13271:SF147">
    <property type="entry name" value="PROTEIN-LYSINE N-METHYLTRANSFERASE EFM1-RELATED"/>
    <property type="match status" value="1"/>
</dbReference>
<dbReference type="SUPFAM" id="SSF82199">
    <property type="entry name" value="SET domain"/>
    <property type="match status" value="1"/>
</dbReference>
<accession>A0AAV5QY95</accession>
<dbReference type="GO" id="GO:0016279">
    <property type="term" value="F:protein-lysine N-methyltransferase activity"/>
    <property type="evidence" value="ECO:0007669"/>
    <property type="project" value="TreeGrafter"/>
</dbReference>
<dbReference type="PANTHER" id="PTHR13271">
    <property type="entry name" value="UNCHARACTERIZED PUTATIVE METHYLTRANSFERASE"/>
    <property type="match status" value="1"/>
</dbReference>
<dbReference type="GO" id="GO:0005634">
    <property type="term" value="C:nucleus"/>
    <property type="evidence" value="ECO:0007669"/>
    <property type="project" value="TreeGrafter"/>
</dbReference>
<organism evidence="1 2">
    <name type="scientific">Pichia kluyveri</name>
    <name type="common">Yeast</name>
    <dbReference type="NCBI Taxonomy" id="36015"/>
    <lineage>
        <taxon>Eukaryota</taxon>
        <taxon>Fungi</taxon>
        <taxon>Dikarya</taxon>
        <taxon>Ascomycota</taxon>
        <taxon>Saccharomycotina</taxon>
        <taxon>Pichiomycetes</taxon>
        <taxon>Pichiales</taxon>
        <taxon>Pichiaceae</taxon>
        <taxon>Pichia</taxon>
    </lineage>
</organism>
<proteinExistence type="predicted"/>
<gene>
    <name evidence="1" type="ORF">DAPK24_003280</name>
</gene>
<dbReference type="Proteomes" id="UP001378960">
    <property type="component" value="Unassembled WGS sequence"/>
</dbReference>
<dbReference type="EMBL" id="BTGB01000001">
    <property type="protein sequence ID" value="GMM43753.1"/>
    <property type="molecule type" value="Genomic_DNA"/>
</dbReference>
<evidence type="ECO:0000313" key="2">
    <source>
        <dbReference type="Proteomes" id="UP001378960"/>
    </source>
</evidence>
<evidence type="ECO:0000313" key="1">
    <source>
        <dbReference type="EMBL" id="GMM43753.1"/>
    </source>
</evidence>
<dbReference type="AlphaFoldDB" id="A0AAV5QY95"/>
<dbReference type="InterPro" id="IPR046341">
    <property type="entry name" value="SET_dom_sf"/>
</dbReference>
<name>A0AAV5QY95_PICKL</name>
<comment type="caution">
    <text evidence="1">The sequence shown here is derived from an EMBL/GenBank/DDBJ whole genome shotgun (WGS) entry which is preliminary data.</text>
</comment>